<feature type="transmembrane region" description="Helical" evidence="6">
    <location>
        <begin position="21"/>
        <end position="42"/>
    </location>
</feature>
<dbReference type="InterPro" id="IPR013657">
    <property type="entry name" value="SCL35B1-4/HUT1"/>
</dbReference>
<evidence type="ECO:0000256" key="3">
    <source>
        <dbReference type="ARBA" id="ARBA00022692"/>
    </source>
</evidence>
<proteinExistence type="predicted"/>
<name>A0A1J4JQ43_9EUKA</name>
<evidence type="ECO:0000313" key="7">
    <source>
        <dbReference type="EMBL" id="OHT01233.1"/>
    </source>
</evidence>
<feature type="transmembrane region" description="Helical" evidence="6">
    <location>
        <begin position="266"/>
        <end position="288"/>
    </location>
</feature>
<dbReference type="PANTHER" id="PTHR10778">
    <property type="entry name" value="SOLUTE CARRIER FAMILY 35 MEMBER B"/>
    <property type="match status" value="1"/>
</dbReference>
<feature type="transmembrane region" description="Helical" evidence="6">
    <location>
        <begin position="113"/>
        <end position="134"/>
    </location>
</feature>
<feature type="transmembrane region" description="Helical" evidence="6">
    <location>
        <begin position="207"/>
        <end position="227"/>
    </location>
</feature>
<dbReference type="GO" id="GO:0005789">
    <property type="term" value="C:endoplasmic reticulum membrane"/>
    <property type="evidence" value="ECO:0007669"/>
    <property type="project" value="TreeGrafter"/>
</dbReference>
<evidence type="ECO:0000313" key="8">
    <source>
        <dbReference type="Proteomes" id="UP000179807"/>
    </source>
</evidence>
<dbReference type="GO" id="GO:0000139">
    <property type="term" value="C:Golgi membrane"/>
    <property type="evidence" value="ECO:0007669"/>
    <property type="project" value="TreeGrafter"/>
</dbReference>
<gene>
    <name evidence="7" type="ORF">TRFO_32021</name>
</gene>
<dbReference type="GeneID" id="94842973"/>
<feature type="transmembrane region" description="Helical" evidence="6">
    <location>
        <begin position="54"/>
        <end position="74"/>
    </location>
</feature>
<keyword evidence="5 6" id="KW-0472">Membrane</keyword>
<evidence type="ECO:0000256" key="6">
    <source>
        <dbReference type="SAM" id="Phobius"/>
    </source>
</evidence>
<feature type="transmembrane region" description="Helical" evidence="6">
    <location>
        <begin position="86"/>
        <end position="107"/>
    </location>
</feature>
<comment type="subcellular location">
    <subcellularLocation>
        <location evidence="1">Membrane</location>
        <topology evidence="1">Multi-pass membrane protein</topology>
    </subcellularLocation>
</comment>
<dbReference type="EMBL" id="MLAK01000922">
    <property type="protein sequence ID" value="OHT01233.1"/>
    <property type="molecule type" value="Genomic_DNA"/>
</dbReference>
<dbReference type="OrthoDB" id="438495at2759"/>
<keyword evidence="4 6" id="KW-1133">Transmembrane helix</keyword>
<sequence>MQAKENEAHIFCISVASWPKWAILLLASFGIFGSFLLSSISHEYLIKHYHFSEAFFLTFVQFLGYSLLSLPTFFKIITGKEKIKAPLIAYFFTSLCLTFSMGLTNFASIRLSYATGVLFKSSKLIPVMIFNIIFLKKKPKISEAISVIFIVLGLIGVSLGDFKGKNKFDVPGIIAISMSLVAGALASNMEEKIMVHYGASQDETISMLYSVGALILLMLSIFTSQLPKSIQRIMENPSSLIYLSFFGILGSFGIQFVYLSMKVFGSLITVMITSCRKALTITLSFVIFKDKKFTAWHAVSIMLITLGISLNIYDKNVGRKKKEEKLNDQETLLENEEAIEDENVSEESAVNFEVVPSSSCPELSRV</sequence>
<comment type="caution">
    <text evidence="7">The sequence shown here is derived from an EMBL/GenBank/DDBJ whole genome shotgun (WGS) entry which is preliminary data.</text>
</comment>
<dbReference type="Proteomes" id="UP000179807">
    <property type="component" value="Unassembled WGS sequence"/>
</dbReference>
<evidence type="ECO:0000256" key="2">
    <source>
        <dbReference type="ARBA" id="ARBA00022448"/>
    </source>
</evidence>
<keyword evidence="2" id="KW-0813">Transport</keyword>
<reference evidence="7" key="1">
    <citation type="submission" date="2016-10" db="EMBL/GenBank/DDBJ databases">
        <authorList>
            <person name="Benchimol M."/>
            <person name="Almeida L.G."/>
            <person name="Vasconcelos A.T."/>
            <person name="Perreira-Neves A."/>
            <person name="Rosa I.A."/>
            <person name="Tasca T."/>
            <person name="Bogo M.R."/>
            <person name="de Souza W."/>
        </authorList>
    </citation>
    <scope>NUCLEOTIDE SEQUENCE [LARGE SCALE GENOMIC DNA]</scope>
    <source>
        <strain evidence="7">K</strain>
    </source>
</reference>
<dbReference type="InterPro" id="IPR037185">
    <property type="entry name" value="EmrE-like"/>
</dbReference>
<organism evidence="7 8">
    <name type="scientific">Tritrichomonas foetus</name>
    <dbReference type="NCBI Taxonomy" id="1144522"/>
    <lineage>
        <taxon>Eukaryota</taxon>
        <taxon>Metamonada</taxon>
        <taxon>Parabasalia</taxon>
        <taxon>Tritrichomonadida</taxon>
        <taxon>Tritrichomonadidae</taxon>
        <taxon>Tritrichomonas</taxon>
    </lineage>
</organism>
<dbReference type="VEuPathDB" id="TrichDB:TRFO_32021"/>
<evidence type="ECO:0000256" key="5">
    <source>
        <dbReference type="ARBA" id="ARBA00023136"/>
    </source>
</evidence>
<keyword evidence="8" id="KW-1185">Reference proteome</keyword>
<dbReference type="AlphaFoldDB" id="A0A1J4JQ43"/>
<protein>
    <submittedName>
        <fullName evidence="7">Adenosine 3'-phospho 5'-phosphosulfate transporter 2</fullName>
    </submittedName>
</protein>
<feature type="transmembrane region" description="Helical" evidence="6">
    <location>
        <begin position="294"/>
        <end position="313"/>
    </location>
</feature>
<dbReference type="Pfam" id="PF08449">
    <property type="entry name" value="UAA"/>
    <property type="match status" value="1"/>
</dbReference>
<feature type="transmembrane region" description="Helical" evidence="6">
    <location>
        <begin position="168"/>
        <end position="186"/>
    </location>
</feature>
<dbReference type="RefSeq" id="XP_068354369.1">
    <property type="nucleotide sequence ID" value="XM_068508269.1"/>
</dbReference>
<dbReference type="PANTHER" id="PTHR10778:SF8">
    <property type="entry name" value="ADENOSINE 3'-PHOSPHO 5'-PHOSPHOSULFATE TRANSPORTER 2"/>
    <property type="match status" value="1"/>
</dbReference>
<accession>A0A1J4JQ43</accession>
<feature type="transmembrane region" description="Helical" evidence="6">
    <location>
        <begin position="141"/>
        <end position="162"/>
    </location>
</feature>
<evidence type="ECO:0000256" key="1">
    <source>
        <dbReference type="ARBA" id="ARBA00004141"/>
    </source>
</evidence>
<keyword evidence="3 6" id="KW-0812">Transmembrane</keyword>
<dbReference type="SUPFAM" id="SSF103481">
    <property type="entry name" value="Multidrug resistance efflux transporter EmrE"/>
    <property type="match status" value="1"/>
</dbReference>
<feature type="transmembrane region" description="Helical" evidence="6">
    <location>
        <begin position="239"/>
        <end position="259"/>
    </location>
</feature>
<dbReference type="GO" id="GO:0046964">
    <property type="term" value="F:3'-phosphoadenosine 5'-phosphosulfate transmembrane transporter activity"/>
    <property type="evidence" value="ECO:0007669"/>
    <property type="project" value="TreeGrafter"/>
</dbReference>
<evidence type="ECO:0000256" key="4">
    <source>
        <dbReference type="ARBA" id="ARBA00022989"/>
    </source>
</evidence>